<reference evidence="2 3" key="1">
    <citation type="submission" date="2014-03" db="EMBL/GenBank/DDBJ databases">
        <title>Genomics of Bifidobacteria.</title>
        <authorList>
            <person name="Ventura M."/>
            <person name="Milani C."/>
            <person name="Lugli G.A."/>
        </authorList>
    </citation>
    <scope>NUCLEOTIDE SEQUENCE [LARGE SCALE GENOMIC DNA]</scope>
    <source>
        <strain evidence="2 3">DSM 23968</strain>
    </source>
</reference>
<gene>
    <name evidence="2" type="ORF">BSTEL_0627</name>
</gene>
<evidence type="ECO:0000313" key="3">
    <source>
        <dbReference type="Proteomes" id="UP000029004"/>
    </source>
</evidence>
<dbReference type="eggNOG" id="ENOG5033GEN">
    <property type="taxonomic scope" value="Bacteria"/>
</dbReference>
<feature type="compositionally biased region" description="Basic and acidic residues" evidence="1">
    <location>
        <begin position="16"/>
        <end position="31"/>
    </location>
</feature>
<dbReference type="Proteomes" id="UP000029004">
    <property type="component" value="Unassembled WGS sequence"/>
</dbReference>
<sequence>MTRMHGETVTVTYRVDTGERDGGNNPVWREETERVDDVLVKPGADSNASDSTRPEGVTVALTCAFPRAWPYRPLRGAIVTVRGHDYQVVGDPLPADGGLTPTRWNLLAELTDTRG</sequence>
<dbReference type="AlphaFoldDB" id="A0A087DQL6"/>
<keyword evidence="3" id="KW-1185">Reference proteome</keyword>
<organism evidence="2 3">
    <name type="scientific">Bifidobacterium stellenboschense</name>
    <dbReference type="NCBI Taxonomy" id="762211"/>
    <lineage>
        <taxon>Bacteria</taxon>
        <taxon>Bacillati</taxon>
        <taxon>Actinomycetota</taxon>
        <taxon>Actinomycetes</taxon>
        <taxon>Bifidobacteriales</taxon>
        <taxon>Bifidobacteriaceae</taxon>
        <taxon>Bifidobacterium</taxon>
    </lineage>
</organism>
<dbReference type="EMBL" id="JGZP01000011">
    <property type="protein sequence ID" value="KFI97816.1"/>
    <property type="molecule type" value="Genomic_DNA"/>
</dbReference>
<proteinExistence type="predicted"/>
<accession>A0A087DQL6</accession>
<comment type="caution">
    <text evidence="2">The sequence shown here is derived from an EMBL/GenBank/DDBJ whole genome shotgun (WGS) entry which is preliminary data.</text>
</comment>
<protein>
    <submittedName>
        <fullName evidence="2">Phage protein</fullName>
    </submittedName>
</protein>
<dbReference type="RefSeq" id="WP_338010571.1">
    <property type="nucleotide sequence ID" value="NZ_JGZP01000011.1"/>
</dbReference>
<name>A0A087DQL6_9BIFI</name>
<feature type="region of interest" description="Disordered" evidence="1">
    <location>
        <begin position="1"/>
        <end position="31"/>
    </location>
</feature>
<evidence type="ECO:0000313" key="2">
    <source>
        <dbReference type="EMBL" id="KFI97816.1"/>
    </source>
</evidence>
<dbReference type="STRING" id="762211.BSTEL_0627"/>
<evidence type="ECO:0000256" key="1">
    <source>
        <dbReference type="SAM" id="MobiDB-lite"/>
    </source>
</evidence>